<evidence type="ECO:0000256" key="14">
    <source>
        <dbReference type="ARBA" id="ARBA00049494"/>
    </source>
</evidence>
<dbReference type="Proteomes" id="UP000239867">
    <property type="component" value="Chromosome"/>
</dbReference>
<evidence type="ECO:0000256" key="3">
    <source>
        <dbReference type="ARBA" id="ARBA00005201"/>
    </source>
</evidence>
<evidence type="ECO:0000256" key="12">
    <source>
        <dbReference type="ARBA" id="ARBA00023268"/>
    </source>
</evidence>
<evidence type="ECO:0000256" key="4">
    <source>
        <dbReference type="ARBA" id="ARBA00022630"/>
    </source>
</evidence>
<dbReference type="InterPro" id="IPR015864">
    <property type="entry name" value="FAD_synthase"/>
</dbReference>
<keyword evidence="18" id="KW-1185">Reference proteome</keyword>
<dbReference type="FunFam" id="3.40.50.620:FF:000021">
    <property type="entry name" value="Riboflavin biosynthesis protein"/>
    <property type="match status" value="1"/>
</dbReference>
<dbReference type="GO" id="GO:0003919">
    <property type="term" value="F:FMN adenylyltransferase activity"/>
    <property type="evidence" value="ECO:0007669"/>
    <property type="project" value="UniProtKB-UniRule"/>
</dbReference>
<dbReference type="UniPathway" id="UPA00277">
    <property type="reaction ID" value="UER00407"/>
</dbReference>
<comment type="function">
    <text evidence="1">Catalyzes the phosphorylation of riboflavin to FMN followed by the adenylation of FMN to FAD.</text>
</comment>
<keyword evidence="10 15" id="KW-0274">FAD</keyword>
<dbReference type="EC" id="2.7.7.2" evidence="15"/>
<dbReference type="NCBIfam" id="TIGR00083">
    <property type="entry name" value="ribF"/>
    <property type="match status" value="1"/>
</dbReference>
<dbReference type="KEGG" id="deo:CAY53_10925"/>
<evidence type="ECO:0000256" key="11">
    <source>
        <dbReference type="ARBA" id="ARBA00022840"/>
    </source>
</evidence>
<comment type="pathway">
    <text evidence="3 15">Cofactor biosynthesis; FMN biosynthesis; FMN from riboflavin (ATP route): step 1/1.</text>
</comment>
<evidence type="ECO:0000256" key="10">
    <source>
        <dbReference type="ARBA" id="ARBA00022827"/>
    </source>
</evidence>
<keyword evidence="12" id="KW-0511">Multifunctional enzyme</keyword>
<comment type="catalytic activity">
    <reaction evidence="14 15">
        <text>FMN + ATP + H(+) = FAD + diphosphate</text>
        <dbReference type="Rhea" id="RHEA:17237"/>
        <dbReference type="ChEBI" id="CHEBI:15378"/>
        <dbReference type="ChEBI" id="CHEBI:30616"/>
        <dbReference type="ChEBI" id="CHEBI:33019"/>
        <dbReference type="ChEBI" id="CHEBI:57692"/>
        <dbReference type="ChEBI" id="CHEBI:58210"/>
        <dbReference type="EC" id="2.7.7.2"/>
    </reaction>
</comment>
<dbReference type="SUPFAM" id="SSF82114">
    <property type="entry name" value="Riboflavin kinase-like"/>
    <property type="match status" value="1"/>
</dbReference>
<dbReference type="GO" id="GO:0005524">
    <property type="term" value="F:ATP binding"/>
    <property type="evidence" value="ECO:0007669"/>
    <property type="project" value="UniProtKB-UniRule"/>
</dbReference>
<feature type="domain" description="Riboflavin kinase" evidence="16">
    <location>
        <begin position="182"/>
        <end position="307"/>
    </location>
</feature>
<name>A0A2L1GQG3_9BACT</name>
<proteinExistence type="inferred from homology"/>
<dbReference type="OrthoDB" id="9803667at2"/>
<accession>A0A2L1GQG3</accession>
<keyword evidence="9 15" id="KW-0418">Kinase</keyword>
<dbReference type="GO" id="GO:0009398">
    <property type="term" value="P:FMN biosynthetic process"/>
    <property type="evidence" value="ECO:0007669"/>
    <property type="project" value="UniProtKB-UniRule"/>
</dbReference>
<dbReference type="Pfam" id="PF06574">
    <property type="entry name" value="FAD_syn"/>
    <property type="match status" value="1"/>
</dbReference>
<keyword evidence="5 15" id="KW-0288">FMN</keyword>
<dbReference type="PANTHER" id="PTHR22749">
    <property type="entry name" value="RIBOFLAVIN KINASE/FMN ADENYLYLTRANSFERASE"/>
    <property type="match status" value="1"/>
</dbReference>
<dbReference type="PANTHER" id="PTHR22749:SF6">
    <property type="entry name" value="RIBOFLAVIN KINASE"/>
    <property type="match status" value="1"/>
</dbReference>
<dbReference type="SUPFAM" id="SSF52374">
    <property type="entry name" value="Nucleotidylyl transferase"/>
    <property type="match status" value="1"/>
</dbReference>
<dbReference type="Gene3D" id="3.40.50.620">
    <property type="entry name" value="HUPs"/>
    <property type="match status" value="1"/>
</dbReference>
<dbReference type="AlphaFoldDB" id="A0A2L1GQG3"/>
<keyword evidence="11 15" id="KW-0067">ATP-binding</keyword>
<evidence type="ECO:0000256" key="5">
    <source>
        <dbReference type="ARBA" id="ARBA00022643"/>
    </source>
</evidence>
<evidence type="ECO:0000256" key="15">
    <source>
        <dbReference type="PIRNR" id="PIRNR004491"/>
    </source>
</evidence>
<dbReference type="InterPro" id="IPR023465">
    <property type="entry name" value="Riboflavin_kinase_dom_sf"/>
</dbReference>
<dbReference type="NCBIfam" id="NF004160">
    <property type="entry name" value="PRK05627.1-3"/>
    <property type="match status" value="1"/>
</dbReference>
<dbReference type="EMBL" id="CP021255">
    <property type="protein sequence ID" value="AVD71921.1"/>
    <property type="molecule type" value="Genomic_DNA"/>
</dbReference>
<evidence type="ECO:0000313" key="18">
    <source>
        <dbReference type="Proteomes" id="UP000239867"/>
    </source>
</evidence>
<evidence type="ECO:0000256" key="7">
    <source>
        <dbReference type="ARBA" id="ARBA00022695"/>
    </source>
</evidence>
<dbReference type="InterPro" id="IPR023468">
    <property type="entry name" value="Riboflavin_kinase"/>
</dbReference>
<evidence type="ECO:0000256" key="2">
    <source>
        <dbReference type="ARBA" id="ARBA00004726"/>
    </source>
</evidence>
<dbReference type="InterPro" id="IPR002606">
    <property type="entry name" value="Riboflavin_kinase_bac"/>
</dbReference>
<dbReference type="GO" id="GO:0008531">
    <property type="term" value="F:riboflavin kinase activity"/>
    <property type="evidence" value="ECO:0007669"/>
    <property type="project" value="UniProtKB-UniRule"/>
</dbReference>
<dbReference type="Gene3D" id="2.40.30.30">
    <property type="entry name" value="Riboflavin kinase-like"/>
    <property type="match status" value="1"/>
</dbReference>
<keyword evidence="6 15" id="KW-0808">Transferase</keyword>
<evidence type="ECO:0000256" key="1">
    <source>
        <dbReference type="ARBA" id="ARBA00002121"/>
    </source>
</evidence>
<dbReference type="SMART" id="SM00904">
    <property type="entry name" value="Flavokinase"/>
    <property type="match status" value="1"/>
</dbReference>
<dbReference type="GO" id="GO:0006747">
    <property type="term" value="P:FAD biosynthetic process"/>
    <property type="evidence" value="ECO:0007669"/>
    <property type="project" value="UniProtKB-UniRule"/>
</dbReference>
<comment type="catalytic activity">
    <reaction evidence="13 15">
        <text>riboflavin + ATP = FMN + ADP + H(+)</text>
        <dbReference type="Rhea" id="RHEA:14357"/>
        <dbReference type="ChEBI" id="CHEBI:15378"/>
        <dbReference type="ChEBI" id="CHEBI:30616"/>
        <dbReference type="ChEBI" id="CHEBI:57986"/>
        <dbReference type="ChEBI" id="CHEBI:58210"/>
        <dbReference type="ChEBI" id="CHEBI:456216"/>
        <dbReference type="EC" id="2.7.1.26"/>
    </reaction>
</comment>
<dbReference type="CDD" id="cd02064">
    <property type="entry name" value="FAD_synthetase_N"/>
    <property type="match status" value="1"/>
</dbReference>
<dbReference type="InterPro" id="IPR015865">
    <property type="entry name" value="Riboflavin_kinase_bac/euk"/>
</dbReference>
<evidence type="ECO:0000313" key="17">
    <source>
        <dbReference type="EMBL" id="AVD71921.1"/>
    </source>
</evidence>
<evidence type="ECO:0000256" key="13">
    <source>
        <dbReference type="ARBA" id="ARBA00047880"/>
    </source>
</evidence>
<dbReference type="GO" id="GO:0009231">
    <property type="term" value="P:riboflavin biosynthetic process"/>
    <property type="evidence" value="ECO:0007669"/>
    <property type="project" value="InterPro"/>
</dbReference>
<keyword evidence="8 15" id="KW-0547">Nucleotide-binding</keyword>
<dbReference type="NCBIfam" id="NF004162">
    <property type="entry name" value="PRK05627.1-5"/>
    <property type="match status" value="1"/>
</dbReference>
<dbReference type="FunFam" id="2.40.30.30:FF:000003">
    <property type="entry name" value="Riboflavin biosynthesis protein"/>
    <property type="match status" value="1"/>
</dbReference>
<keyword evidence="7 15" id="KW-0548">Nucleotidyltransferase</keyword>
<gene>
    <name evidence="17" type="ORF">CAY53_10925</name>
</gene>
<keyword evidence="4 15" id="KW-0285">Flavoprotein</keyword>
<evidence type="ECO:0000256" key="8">
    <source>
        <dbReference type="ARBA" id="ARBA00022741"/>
    </source>
</evidence>
<dbReference type="Pfam" id="PF01687">
    <property type="entry name" value="Flavokinase"/>
    <property type="match status" value="1"/>
</dbReference>
<dbReference type="RefSeq" id="WP_104937134.1">
    <property type="nucleotide sequence ID" value="NZ_CP021255.1"/>
</dbReference>
<dbReference type="EC" id="2.7.1.26" evidence="15"/>
<dbReference type="PIRSF" id="PIRSF004491">
    <property type="entry name" value="FAD_Synth"/>
    <property type="match status" value="1"/>
</dbReference>
<comment type="pathway">
    <text evidence="2 15">Cofactor biosynthesis; FAD biosynthesis; FAD from FMN: step 1/1.</text>
</comment>
<evidence type="ECO:0000256" key="9">
    <source>
        <dbReference type="ARBA" id="ARBA00022777"/>
    </source>
</evidence>
<dbReference type="InterPro" id="IPR014729">
    <property type="entry name" value="Rossmann-like_a/b/a_fold"/>
</dbReference>
<dbReference type="UniPathway" id="UPA00276">
    <property type="reaction ID" value="UER00406"/>
</dbReference>
<reference evidence="17 18" key="1">
    <citation type="journal article" date="2018" name="MBio">
        <title>Insights into the evolution of host association through the isolation and characterization of a novel human periodontal pathobiont, Desulfobulbus oralis.</title>
        <authorList>
            <person name="Cross K.L."/>
            <person name="Chirania P."/>
            <person name="Xiong W."/>
            <person name="Beall C.J."/>
            <person name="Elkins J.G."/>
            <person name="Giannone R.J."/>
            <person name="Griffen A.L."/>
            <person name="Guss A.M."/>
            <person name="Hettich R.L."/>
            <person name="Joshi S.S."/>
            <person name="Mokrzan E.M."/>
            <person name="Martin R.K."/>
            <person name="Zhulin I.B."/>
            <person name="Leys E.J."/>
            <person name="Podar M."/>
        </authorList>
    </citation>
    <scope>NUCLEOTIDE SEQUENCE [LARGE SCALE GENOMIC DNA]</scope>
    <source>
        <strain evidence="17 18">ORNL</strain>
    </source>
</reference>
<sequence>MKIYTSPGQLAPRPARIYVTIGNFDGVHLGHQQLFARVVARARAAGGISLAVTFEPHPLKVLSPKGIRLISSTEQKIELIERAGVDELLIVPFDRAMAATSAEDFVNRILLERLGMTDLVVGYDYAMGRNRVGNAAFLEAQGAARGFSVEVVPAFYMQGRLVSSTVIRTLVAEGKMRDVRTLLGRYYQIRGEVQHGRQRGGQVLGFPTANLRILEDDLCPRRGVYVTQVIYDGRRYGGISNIGRNPTFGEKTVVAETHIFEFKADIYGRPLRIDLLRHLREERRFDDAEALVRQIKKDITVARRVLAREEGRDRLV</sequence>
<evidence type="ECO:0000256" key="6">
    <source>
        <dbReference type="ARBA" id="ARBA00022679"/>
    </source>
</evidence>
<organism evidence="17 18">
    <name type="scientific">Desulfobulbus oralis</name>
    <dbReference type="NCBI Taxonomy" id="1986146"/>
    <lineage>
        <taxon>Bacteria</taxon>
        <taxon>Pseudomonadati</taxon>
        <taxon>Thermodesulfobacteriota</taxon>
        <taxon>Desulfobulbia</taxon>
        <taxon>Desulfobulbales</taxon>
        <taxon>Desulfobulbaceae</taxon>
        <taxon>Desulfobulbus</taxon>
    </lineage>
</organism>
<comment type="similarity">
    <text evidence="15">Belongs to the ribF family.</text>
</comment>
<protein>
    <recommendedName>
        <fullName evidence="15">Riboflavin biosynthesis protein</fullName>
    </recommendedName>
    <domain>
        <recommendedName>
            <fullName evidence="15">Riboflavin kinase</fullName>
            <ecNumber evidence="15">2.7.1.26</ecNumber>
        </recommendedName>
        <alternativeName>
            <fullName evidence="15">Flavokinase</fullName>
        </alternativeName>
    </domain>
    <domain>
        <recommendedName>
            <fullName evidence="15">FMN adenylyltransferase</fullName>
            <ecNumber evidence="15">2.7.7.2</ecNumber>
        </recommendedName>
        <alternativeName>
            <fullName evidence="15">FAD pyrophosphorylase</fullName>
        </alternativeName>
        <alternativeName>
            <fullName evidence="15">FAD synthase</fullName>
        </alternativeName>
    </domain>
</protein>
<evidence type="ECO:0000259" key="16">
    <source>
        <dbReference type="SMART" id="SM00904"/>
    </source>
</evidence>